<name>A0AC35FCV2_9BILA</name>
<protein>
    <submittedName>
        <fullName evidence="2">LAGLIDADG homing endonuclease</fullName>
    </submittedName>
</protein>
<reference evidence="2" key="1">
    <citation type="submission" date="2022-11" db="UniProtKB">
        <authorList>
            <consortium name="WormBaseParasite"/>
        </authorList>
    </citation>
    <scope>IDENTIFICATION</scope>
</reference>
<organism evidence="1 2">
    <name type="scientific">Panagrolaimus sp. PS1159</name>
    <dbReference type="NCBI Taxonomy" id="55785"/>
    <lineage>
        <taxon>Eukaryota</taxon>
        <taxon>Metazoa</taxon>
        <taxon>Ecdysozoa</taxon>
        <taxon>Nematoda</taxon>
        <taxon>Chromadorea</taxon>
        <taxon>Rhabditida</taxon>
        <taxon>Tylenchina</taxon>
        <taxon>Panagrolaimomorpha</taxon>
        <taxon>Panagrolaimoidea</taxon>
        <taxon>Panagrolaimidae</taxon>
        <taxon>Panagrolaimus</taxon>
    </lineage>
</organism>
<evidence type="ECO:0000313" key="1">
    <source>
        <dbReference type="Proteomes" id="UP000887580"/>
    </source>
</evidence>
<dbReference type="WBParaSite" id="PS1159_v2.g16225.t1">
    <property type="protein sequence ID" value="PS1159_v2.g16225.t1"/>
    <property type="gene ID" value="PS1159_v2.g16225"/>
</dbReference>
<dbReference type="Proteomes" id="UP000887580">
    <property type="component" value="Unplaced"/>
</dbReference>
<proteinExistence type="predicted"/>
<sequence>MADRKDLVDQSEHILESDFTIGWLLNSLRENDKIFQKEFGQHTVKNINFHNISEGKGLSSEIIQCTISFTDSNESYSTILKIPTTKAIEAAKETMKKKGIDTKPDDKVVKGRLNMVIQIHNTECEFFQNLGPILDIPLPKIHKSIKWIMGAQKGIIHMEDLSNRSKTTSIFTKYSLAQIKNMMKYMVKWHKNAFIHRDAWQGKYTTGQNTFINMVRAFDPMIDGLFATHPDKMGSFISKKKYNVY</sequence>
<evidence type="ECO:0000313" key="2">
    <source>
        <dbReference type="WBParaSite" id="PS1159_v2.g16225.t1"/>
    </source>
</evidence>
<accession>A0AC35FCV2</accession>